<evidence type="ECO:0000256" key="7">
    <source>
        <dbReference type="ARBA" id="ARBA00023054"/>
    </source>
</evidence>
<dbReference type="PANTHER" id="PTHR11380:SF5">
    <property type="entry name" value="TRANSCRIPTION INITIATION FACTOR TFIID SUBUNIT 13"/>
    <property type="match status" value="1"/>
</dbReference>
<comment type="caution">
    <text evidence="13">The sequence shown here is derived from an EMBL/GenBank/DDBJ whole genome shotgun (WGS) entry which is preliminary data.</text>
</comment>
<evidence type="ECO:0000256" key="1">
    <source>
        <dbReference type="ARBA" id="ARBA00004090"/>
    </source>
</evidence>
<dbReference type="InterPro" id="IPR003195">
    <property type="entry name" value="TFIID_TAF13"/>
</dbReference>
<keyword evidence="5" id="KW-0698">rRNA processing</keyword>
<dbReference type="Gene3D" id="1.10.20.10">
    <property type="entry name" value="Histone, subunit A"/>
    <property type="match status" value="1"/>
</dbReference>
<evidence type="ECO:0000256" key="5">
    <source>
        <dbReference type="ARBA" id="ARBA00022552"/>
    </source>
</evidence>
<protein>
    <recommendedName>
        <fullName evidence="11">Transcription initiation factor TFIID subunit 13</fullName>
    </recommendedName>
</protein>
<keyword evidence="9" id="KW-0539">Nucleus</keyword>
<comment type="similarity">
    <text evidence="10">Belongs to the TAF13 family.</text>
</comment>
<evidence type="ECO:0000256" key="3">
    <source>
        <dbReference type="ARBA" id="ARBA00007869"/>
    </source>
</evidence>
<evidence type="ECO:0000256" key="6">
    <source>
        <dbReference type="ARBA" id="ARBA00023015"/>
    </source>
</evidence>
<keyword evidence="6" id="KW-0805">Transcription regulation</keyword>
<comment type="function">
    <text evidence="1">Involved in nucleolar integrity and required for processing of the pre-rRNA for the 60S ribosome subunit.</text>
</comment>
<keyword evidence="7" id="KW-0175">Coiled coil</keyword>
<dbReference type="GO" id="GO:0006366">
    <property type="term" value="P:transcription by RNA polymerase II"/>
    <property type="evidence" value="ECO:0007669"/>
    <property type="project" value="InterPro"/>
</dbReference>
<evidence type="ECO:0000313" key="14">
    <source>
        <dbReference type="Proteomes" id="UP000215902"/>
    </source>
</evidence>
<evidence type="ECO:0000256" key="8">
    <source>
        <dbReference type="ARBA" id="ARBA00023163"/>
    </source>
</evidence>
<dbReference type="GO" id="GO:0046982">
    <property type="term" value="F:protein heterodimerization activity"/>
    <property type="evidence" value="ECO:0007669"/>
    <property type="project" value="InterPro"/>
</dbReference>
<evidence type="ECO:0000256" key="2">
    <source>
        <dbReference type="ARBA" id="ARBA00004604"/>
    </source>
</evidence>
<reference evidence="13 14" key="1">
    <citation type="submission" date="2017-06" db="EMBL/GenBank/DDBJ databases">
        <title>A platform for efficient transgenesis in Macrostomum lignano, a flatworm model organism for stem cell research.</title>
        <authorList>
            <person name="Berezikov E."/>
        </authorList>
    </citation>
    <scope>NUCLEOTIDE SEQUENCE [LARGE SCALE GENOMIC DNA]</scope>
    <source>
        <strain evidence="13">DV1</strain>
        <tissue evidence="13">Whole organism</tissue>
    </source>
</reference>
<evidence type="ECO:0000256" key="9">
    <source>
        <dbReference type="ARBA" id="ARBA00023242"/>
    </source>
</evidence>
<keyword evidence="8" id="KW-0804">Transcription</keyword>
<dbReference type="EMBL" id="NIVC01003273">
    <property type="protein sequence ID" value="PAA52264.1"/>
    <property type="molecule type" value="Genomic_DNA"/>
</dbReference>
<comment type="similarity">
    <text evidence="3">Belongs to the CGR1 family.</text>
</comment>
<keyword evidence="14" id="KW-1185">Reference proteome</keyword>
<accession>A0A267DUD6</accession>
<sequence length="229" mass="25945">MAESESITDAGVDDDEEDAVPVGAALGRRGRGDLFSKEIKMMLYGFGDDENPYKETVSLLEELAVSYICSVSRRAAEVGKSGRIGVEDIEYVVRRDPKKYSRVRELLTINESSVQPADVSEEAAPLRGRPKSGKVWKSVRTERSSSARCDKVFHTSWSKKMQLKLSQQAAKAMEAELRAKRKEEADERRSRLAAKRKRREENVRKAEVTCTIKNPAKIRKTRKRLLRKV</sequence>
<dbReference type="CDD" id="cd07978">
    <property type="entry name" value="HFD_TAF13"/>
    <property type="match status" value="1"/>
</dbReference>
<feature type="compositionally biased region" description="Basic and acidic residues" evidence="12">
    <location>
        <begin position="176"/>
        <end position="190"/>
    </location>
</feature>
<feature type="region of interest" description="Disordered" evidence="12">
    <location>
        <begin position="1"/>
        <end position="21"/>
    </location>
</feature>
<dbReference type="GO" id="GO:0005730">
    <property type="term" value="C:nucleolus"/>
    <property type="evidence" value="ECO:0007669"/>
    <property type="project" value="UniProtKB-SubCell"/>
</dbReference>
<proteinExistence type="inferred from homology"/>
<dbReference type="Pfam" id="PF02269">
    <property type="entry name" value="TFIID-18kDa"/>
    <property type="match status" value="1"/>
</dbReference>
<feature type="region of interest" description="Disordered" evidence="12">
    <location>
        <begin position="176"/>
        <end position="204"/>
    </location>
</feature>
<dbReference type="OrthoDB" id="277961at2759"/>
<comment type="subcellular location">
    <subcellularLocation>
        <location evidence="2">Nucleus</location>
        <location evidence="2">Nucleolus</location>
    </subcellularLocation>
</comment>
<dbReference type="SUPFAM" id="SSF47113">
    <property type="entry name" value="Histone-fold"/>
    <property type="match status" value="1"/>
</dbReference>
<dbReference type="Proteomes" id="UP000215902">
    <property type="component" value="Unassembled WGS sequence"/>
</dbReference>
<keyword evidence="4" id="KW-0690">Ribosome biogenesis</keyword>
<dbReference type="InterPro" id="IPR005579">
    <property type="entry name" value="Cgr1-like"/>
</dbReference>
<dbReference type="GO" id="GO:0005669">
    <property type="term" value="C:transcription factor TFIID complex"/>
    <property type="evidence" value="ECO:0007669"/>
    <property type="project" value="TreeGrafter"/>
</dbReference>
<evidence type="ECO:0000313" key="13">
    <source>
        <dbReference type="EMBL" id="PAA52264.1"/>
    </source>
</evidence>
<dbReference type="Pfam" id="PF03879">
    <property type="entry name" value="Cgr1"/>
    <property type="match status" value="1"/>
</dbReference>
<evidence type="ECO:0000256" key="12">
    <source>
        <dbReference type="SAM" id="MobiDB-lite"/>
    </source>
</evidence>
<gene>
    <name evidence="13" type="ORF">BOX15_Mlig027807g2</name>
</gene>
<dbReference type="InterPro" id="IPR009072">
    <property type="entry name" value="Histone-fold"/>
</dbReference>
<evidence type="ECO:0000256" key="4">
    <source>
        <dbReference type="ARBA" id="ARBA00022517"/>
    </source>
</evidence>
<dbReference type="GO" id="GO:0006364">
    <property type="term" value="P:rRNA processing"/>
    <property type="evidence" value="ECO:0007669"/>
    <property type="project" value="UniProtKB-KW"/>
</dbReference>
<dbReference type="AlphaFoldDB" id="A0A267DUD6"/>
<name>A0A267DUD6_9PLAT</name>
<evidence type="ECO:0000256" key="11">
    <source>
        <dbReference type="ARBA" id="ARBA00040136"/>
    </source>
</evidence>
<dbReference type="STRING" id="282301.A0A267DUD6"/>
<evidence type="ECO:0000256" key="10">
    <source>
        <dbReference type="ARBA" id="ARBA00038392"/>
    </source>
</evidence>
<organism evidence="13 14">
    <name type="scientific">Macrostomum lignano</name>
    <dbReference type="NCBI Taxonomy" id="282301"/>
    <lineage>
        <taxon>Eukaryota</taxon>
        <taxon>Metazoa</taxon>
        <taxon>Spiralia</taxon>
        <taxon>Lophotrochozoa</taxon>
        <taxon>Platyhelminthes</taxon>
        <taxon>Rhabditophora</taxon>
        <taxon>Macrostomorpha</taxon>
        <taxon>Macrostomida</taxon>
        <taxon>Macrostomidae</taxon>
        <taxon>Macrostomum</taxon>
    </lineage>
</organism>
<dbReference type="PANTHER" id="PTHR11380">
    <property type="entry name" value="TRANSCRIPTION INITIATION FACTOR TFIID/SUPT3-RELATED"/>
    <property type="match status" value="1"/>
</dbReference>